<dbReference type="Gene3D" id="3.40.50.150">
    <property type="entry name" value="Vaccinia Virus protein VP39"/>
    <property type="match status" value="1"/>
</dbReference>
<dbReference type="STRING" id="5539.A0A3E2GWG7"/>
<dbReference type="PANTHER" id="PTHR14614">
    <property type="entry name" value="HEPATOCELLULAR CARCINOMA-ASSOCIATED ANTIGEN"/>
    <property type="match status" value="1"/>
</dbReference>
<keyword evidence="3" id="KW-1185">Reference proteome</keyword>
<dbReference type="InterPro" id="IPR019410">
    <property type="entry name" value="Methyltransf_16"/>
</dbReference>
<proteinExistence type="predicted"/>
<dbReference type="GO" id="GO:0005829">
    <property type="term" value="C:cytosol"/>
    <property type="evidence" value="ECO:0007669"/>
    <property type="project" value="TreeGrafter"/>
</dbReference>
<comment type="caution">
    <text evidence="2">The sequence shown here is derived from an EMBL/GenBank/DDBJ whole genome shotgun (WGS) entry which is preliminary data.</text>
</comment>
<accession>A0A3E2GWG7</accession>
<reference evidence="2 3" key="1">
    <citation type="submission" date="2018-05" db="EMBL/GenBank/DDBJ databases">
        <title>Draft genome sequence of Scytalidium lignicola DSM 105466, a ubiquitous saprotrophic fungus.</title>
        <authorList>
            <person name="Buettner E."/>
            <person name="Gebauer A.M."/>
            <person name="Hofrichter M."/>
            <person name="Liers C."/>
            <person name="Kellner H."/>
        </authorList>
    </citation>
    <scope>NUCLEOTIDE SEQUENCE [LARGE SCALE GENOMIC DNA]</scope>
    <source>
        <strain evidence="2 3">DSM 105466</strain>
    </source>
</reference>
<dbReference type="GO" id="GO:0008757">
    <property type="term" value="F:S-adenosylmethionine-dependent methyltransferase activity"/>
    <property type="evidence" value="ECO:0007669"/>
    <property type="project" value="UniProtKB-ARBA"/>
</dbReference>
<dbReference type="OMA" id="LYENLDW"/>
<dbReference type="Pfam" id="PF10294">
    <property type="entry name" value="Methyltransf_16"/>
    <property type="match status" value="1"/>
</dbReference>
<sequence>MGMLVYWTGRLDWRDWYPVQPSWWLDSGADGIQDTGDRRQLEQPKPQPSFNASSARAVPCVQIAVGQISVTGQPRATAIEGCSAVVPFSKRRGYTRAVREAIVTRRWSKAAASASASASLVEDAGMHYIRFLKAPRLDPTLSSKDRLCVVTKVAITSDLGEAFLSADLPLLVELEASSSSSSTDQVPKRYSKALAPPREVLWKGSLGIRALDIRIDLSNEEKAYYASRNVRLCVHAKDDELDAEDLIAHLSGFASGCDDGTRGRVVAVRSMDFNLDYKVLEGVHTSSGLRLSERKLTAEGQELHIWEELGESIARHIWDAGLVLSAYLASMSPLKRNRKRGKSDASILSVAPRIKTLETALGKEELRVLELGSGCGIVGISLATYFPNAASVVLTDLPEASEILDHNLAAATLKLPNLSPKLTTQNLDWSSPLPENVKGQTWDLVIVADCTYNPDVVPDLVHTLISVGKCNSEVLVLLAMKVRHESEMVFFDLMKEGGFRIKENIAIKLPLLGLDMEEMIEIYLFSFSGLSI</sequence>
<dbReference type="InterPro" id="IPR029063">
    <property type="entry name" value="SAM-dependent_MTases_sf"/>
</dbReference>
<feature type="non-terminal residue" evidence="2">
    <location>
        <position position="532"/>
    </location>
</feature>
<protein>
    <submittedName>
        <fullName evidence="2">Uncharacterized protein</fullName>
    </submittedName>
</protein>
<dbReference type="OrthoDB" id="413520at2759"/>
<dbReference type="PANTHER" id="PTHR14614:SF132">
    <property type="entry name" value="PROTEIN-LYSINE METHYLTRANSFERASE C42C1.13"/>
    <property type="match status" value="1"/>
</dbReference>
<gene>
    <name evidence="2" type="ORF">B7463_g10977</name>
</gene>
<evidence type="ECO:0000256" key="1">
    <source>
        <dbReference type="SAM" id="MobiDB-lite"/>
    </source>
</evidence>
<dbReference type="EMBL" id="NCSJ02000339">
    <property type="protein sequence ID" value="RFU25367.1"/>
    <property type="molecule type" value="Genomic_DNA"/>
</dbReference>
<feature type="non-terminal residue" evidence="2">
    <location>
        <position position="1"/>
    </location>
</feature>
<evidence type="ECO:0000313" key="3">
    <source>
        <dbReference type="Proteomes" id="UP000258309"/>
    </source>
</evidence>
<organism evidence="2 3">
    <name type="scientific">Scytalidium lignicola</name>
    <name type="common">Hyphomycete</name>
    <dbReference type="NCBI Taxonomy" id="5539"/>
    <lineage>
        <taxon>Eukaryota</taxon>
        <taxon>Fungi</taxon>
        <taxon>Dikarya</taxon>
        <taxon>Ascomycota</taxon>
        <taxon>Pezizomycotina</taxon>
        <taxon>Leotiomycetes</taxon>
        <taxon>Leotiomycetes incertae sedis</taxon>
        <taxon>Scytalidium</taxon>
    </lineage>
</organism>
<feature type="region of interest" description="Disordered" evidence="1">
    <location>
        <begin position="34"/>
        <end position="53"/>
    </location>
</feature>
<dbReference type="AlphaFoldDB" id="A0A3E2GWG7"/>
<evidence type="ECO:0000313" key="2">
    <source>
        <dbReference type="EMBL" id="RFU25367.1"/>
    </source>
</evidence>
<dbReference type="CDD" id="cd02440">
    <property type="entry name" value="AdoMet_MTases"/>
    <property type="match status" value="1"/>
</dbReference>
<dbReference type="SUPFAM" id="SSF53335">
    <property type="entry name" value="S-adenosyl-L-methionine-dependent methyltransferases"/>
    <property type="match status" value="1"/>
</dbReference>
<dbReference type="Proteomes" id="UP000258309">
    <property type="component" value="Unassembled WGS sequence"/>
</dbReference>
<name>A0A3E2GWG7_SCYLI</name>